<evidence type="ECO:0000256" key="1">
    <source>
        <dbReference type="SAM" id="MobiDB-lite"/>
    </source>
</evidence>
<dbReference type="AlphaFoldDB" id="A0A3N4JW14"/>
<sequence>MHEPYAQQSLIQVKEESVQKLKKYVYDLKVRLNSKQVQNKEGLARQCQEGISKRITNWYEDEKLELEVHKVIAGLGTGLKSQKQANAVTNYLMSEEYGDAILEDLQLAQAIDAPGIETDEVLEDDERVWESDQDEMLTENGRSRGSYKKKRIRAAAARQ</sequence>
<proteinExistence type="predicted"/>
<feature type="region of interest" description="Disordered" evidence="1">
    <location>
        <begin position="122"/>
        <end position="159"/>
    </location>
</feature>
<accession>A0A3N4JW14</accession>
<keyword evidence="3" id="KW-1185">Reference proteome</keyword>
<evidence type="ECO:0000313" key="3">
    <source>
        <dbReference type="Proteomes" id="UP000276215"/>
    </source>
</evidence>
<feature type="compositionally biased region" description="Acidic residues" evidence="1">
    <location>
        <begin position="122"/>
        <end position="137"/>
    </location>
</feature>
<name>A0A3N4JW14_9PEZI</name>
<reference evidence="2 3" key="1">
    <citation type="journal article" date="2018" name="Nat. Ecol. Evol.">
        <title>Pezizomycetes genomes reveal the molecular basis of ectomycorrhizal truffle lifestyle.</title>
        <authorList>
            <person name="Murat C."/>
            <person name="Payen T."/>
            <person name="Noel B."/>
            <person name="Kuo A."/>
            <person name="Morin E."/>
            <person name="Chen J."/>
            <person name="Kohler A."/>
            <person name="Krizsan K."/>
            <person name="Balestrini R."/>
            <person name="Da Silva C."/>
            <person name="Montanini B."/>
            <person name="Hainaut M."/>
            <person name="Levati E."/>
            <person name="Barry K.W."/>
            <person name="Belfiori B."/>
            <person name="Cichocki N."/>
            <person name="Clum A."/>
            <person name="Dockter R.B."/>
            <person name="Fauchery L."/>
            <person name="Guy J."/>
            <person name="Iotti M."/>
            <person name="Le Tacon F."/>
            <person name="Lindquist E.A."/>
            <person name="Lipzen A."/>
            <person name="Malagnac F."/>
            <person name="Mello A."/>
            <person name="Molinier V."/>
            <person name="Miyauchi S."/>
            <person name="Poulain J."/>
            <person name="Riccioni C."/>
            <person name="Rubini A."/>
            <person name="Sitrit Y."/>
            <person name="Splivallo R."/>
            <person name="Traeger S."/>
            <person name="Wang M."/>
            <person name="Zifcakova L."/>
            <person name="Wipf D."/>
            <person name="Zambonelli A."/>
            <person name="Paolocci F."/>
            <person name="Nowrousian M."/>
            <person name="Ottonello S."/>
            <person name="Baldrian P."/>
            <person name="Spatafora J.W."/>
            <person name="Henrissat B."/>
            <person name="Nagy L.G."/>
            <person name="Aury J.M."/>
            <person name="Wincker P."/>
            <person name="Grigoriev I.V."/>
            <person name="Bonfante P."/>
            <person name="Martin F.M."/>
        </authorList>
    </citation>
    <scope>NUCLEOTIDE SEQUENCE [LARGE SCALE GENOMIC DNA]</scope>
    <source>
        <strain evidence="2 3">120613-1</strain>
    </source>
</reference>
<dbReference type="Proteomes" id="UP000276215">
    <property type="component" value="Unassembled WGS sequence"/>
</dbReference>
<gene>
    <name evidence="2" type="ORF">L873DRAFT_1842385</name>
</gene>
<organism evidence="2 3">
    <name type="scientific">Choiromyces venosus 120613-1</name>
    <dbReference type="NCBI Taxonomy" id="1336337"/>
    <lineage>
        <taxon>Eukaryota</taxon>
        <taxon>Fungi</taxon>
        <taxon>Dikarya</taxon>
        <taxon>Ascomycota</taxon>
        <taxon>Pezizomycotina</taxon>
        <taxon>Pezizomycetes</taxon>
        <taxon>Pezizales</taxon>
        <taxon>Tuberaceae</taxon>
        <taxon>Choiromyces</taxon>
    </lineage>
</organism>
<evidence type="ECO:0000313" key="2">
    <source>
        <dbReference type="EMBL" id="RPB01388.1"/>
    </source>
</evidence>
<dbReference type="EMBL" id="ML120373">
    <property type="protein sequence ID" value="RPB01388.1"/>
    <property type="molecule type" value="Genomic_DNA"/>
</dbReference>
<protein>
    <submittedName>
        <fullName evidence="2">Uncharacterized protein</fullName>
    </submittedName>
</protein>